<dbReference type="RefSeq" id="XP_060357849.1">
    <property type="nucleotide sequence ID" value="XM_060509685.1"/>
</dbReference>
<dbReference type="InterPro" id="IPR002220">
    <property type="entry name" value="DapA-like"/>
</dbReference>
<dbReference type="PANTHER" id="PTHR12128:SF52">
    <property type="entry name" value="4-HYDROXY-2-OXOGLUTARATE ALDOLASE, MITOCHONDRIAL-RELATED"/>
    <property type="match status" value="1"/>
</dbReference>
<organism evidence="3 4">
    <name type="scientific">Glomerella acutata</name>
    <name type="common">Colletotrichum acutatum</name>
    <dbReference type="NCBI Taxonomy" id="27357"/>
    <lineage>
        <taxon>Eukaryota</taxon>
        <taxon>Fungi</taxon>
        <taxon>Dikarya</taxon>
        <taxon>Ascomycota</taxon>
        <taxon>Pezizomycotina</taxon>
        <taxon>Sordariomycetes</taxon>
        <taxon>Hypocreomycetidae</taxon>
        <taxon>Glomerellales</taxon>
        <taxon>Glomerellaceae</taxon>
        <taxon>Colletotrichum</taxon>
        <taxon>Colletotrichum acutatum species complex</taxon>
    </lineage>
</organism>
<dbReference type="Pfam" id="PF00701">
    <property type="entry name" value="DHDPS"/>
    <property type="match status" value="1"/>
</dbReference>
<dbReference type="PANTHER" id="PTHR12128">
    <property type="entry name" value="DIHYDRODIPICOLINATE SYNTHASE"/>
    <property type="match status" value="1"/>
</dbReference>
<keyword evidence="4" id="KW-1185">Reference proteome</keyword>
<dbReference type="PIRSF" id="PIRSF001365">
    <property type="entry name" value="DHDPS"/>
    <property type="match status" value="1"/>
</dbReference>
<dbReference type="CDD" id="cd00408">
    <property type="entry name" value="DHDPS-like"/>
    <property type="match status" value="1"/>
</dbReference>
<keyword evidence="1" id="KW-0456">Lyase</keyword>
<evidence type="ECO:0000313" key="4">
    <source>
        <dbReference type="Proteomes" id="UP001244207"/>
    </source>
</evidence>
<dbReference type="EMBL" id="JAHMHS010000225">
    <property type="protein sequence ID" value="KAK1706449.1"/>
    <property type="molecule type" value="Genomic_DNA"/>
</dbReference>
<evidence type="ECO:0000313" key="3">
    <source>
        <dbReference type="EMBL" id="KAK1706449.1"/>
    </source>
</evidence>
<comment type="similarity">
    <text evidence="1">Belongs to the DapA family.</text>
</comment>
<dbReference type="SUPFAM" id="SSF51569">
    <property type="entry name" value="Aldolase"/>
    <property type="match status" value="1"/>
</dbReference>
<proteinExistence type="inferred from homology"/>
<gene>
    <name evidence="3" type="ORF">BDZ83DRAFT_643578</name>
</gene>
<accession>A0AAD8X811</accession>
<evidence type="ECO:0000256" key="2">
    <source>
        <dbReference type="PIRSR" id="PIRSR001365-2"/>
    </source>
</evidence>
<evidence type="ECO:0000256" key="1">
    <source>
        <dbReference type="PIRNR" id="PIRNR001365"/>
    </source>
</evidence>
<dbReference type="GO" id="GO:0008840">
    <property type="term" value="F:4-hydroxy-tetrahydrodipicolinate synthase activity"/>
    <property type="evidence" value="ECO:0007669"/>
    <property type="project" value="TreeGrafter"/>
</dbReference>
<reference evidence="3" key="1">
    <citation type="submission" date="2021-12" db="EMBL/GenBank/DDBJ databases">
        <title>Comparative genomics, transcriptomics and evolutionary studies reveal genomic signatures of adaptation to plant cell wall in hemibiotrophic fungi.</title>
        <authorList>
            <consortium name="DOE Joint Genome Institute"/>
            <person name="Baroncelli R."/>
            <person name="Diaz J.F."/>
            <person name="Benocci T."/>
            <person name="Peng M."/>
            <person name="Battaglia E."/>
            <person name="Haridas S."/>
            <person name="Andreopoulos W."/>
            <person name="Labutti K."/>
            <person name="Pangilinan J."/>
            <person name="Floch G.L."/>
            <person name="Makela M.R."/>
            <person name="Henrissat B."/>
            <person name="Grigoriev I.V."/>
            <person name="Crouch J.A."/>
            <person name="De Vries R.P."/>
            <person name="Sukno S.A."/>
            <person name="Thon M.R."/>
        </authorList>
    </citation>
    <scope>NUCLEOTIDE SEQUENCE</scope>
    <source>
        <strain evidence="3">CBS 112980</strain>
    </source>
</reference>
<dbReference type="InterPro" id="IPR013785">
    <property type="entry name" value="Aldolase_TIM"/>
</dbReference>
<dbReference type="Proteomes" id="UP001244207">
    <property type="component" value="Unassembled WGS sequence"/>
</dbReference>
<dbReference type="Gene3D" id="3.20.20.70">
    <property type="entry name" value="Aldolase class I"/>
    <property type="match status" value="1"/>
</dbReference>
<dbReference type="GeneID" id="85393584"/>
<protein>
    <submittedName>
        <fullName evidence="3">Dihydrodipicolinate synthase</fullName>
    </submittedName>
</protein>
<comment type="caution">
    <text evidence="3">The sequence shown here is derived from an EMBL/GenBank/DDBJ whole genome shotgun (WGS) entry which is preliminary data.</text>
</comment>
<dbReference type="AlphaFoldDB" id="A0AAD8X811"/>
<sequence length="351" mass="38350">MCKNDFCELSRTMSNDSLAYSSQAEASQAAPKAKHLRLPNGVYAPTLAFFTYSEDIDTIVLEHHVTRLIKAGVAGIVIHSSIGESVHLTREERSIMIRCVADTIYRGYCDRLKNPRAPLIAACGAQSTRGTLQLCRDAAESGASHALITVPSYYASVISNEMIIQHFFDVTDRSPIPLVIDNFPAAASGLRLTLDDILRIAKHPNVVGVNFKYDHMKNLAREAYELFPKGFFVAGGNTNSIRQCQVLGWNGTIAGLADFATYACVGVRELSGRGKLREAEDLQAVIARGNSVVTGLGLVGIKAVVKFWNDYGGTPRKPCYLPPLIEVIKVLKELSELFRAEKEAEASVARC</sequence>
<dbReference type="SMART" id="SM01130">
    <property type="entry name" value="DHDPS"/>
    <property type="match status" value="1"/>
</dbReference>
<feature type="binding site" evidence="2">
    <location>
        <position position="253"/>
    </location>
    <ligand>
        <name>pyruvate</name>
        <dbReference type="ChEBI" id="CHEBI:15361"/>
    </ligand>
</feature>
<name>A0AAD8X811_GLOAC</name>